<dbReference type="PANTHER" id="PTHR43540">
    <property type="entry name" value="PEROXYUREIDOACRYLATE/UREIDOACRYLATE AMIDOHYDROLASE-RELATED"/>
    <property type="match status" value="1"/>
</dbReference>
<dbReference type="InterPro" id="IPR050272">
    <property type="entry name" value="Isochorismatase-like_hydrls"/>
</dbReference>
<comment type="caution">
    <text evidence="3">The sequence shown here is derived from an EMBL/GenBank/DDBJ whole genome shotgun (WGS) entry which is preliminary data.</text>
</comment>
<keyword evidence="1" id="KW-0378">Hydrolase</keyword>
<proteinExistence type="predicted"/>
<dbReference type="RefSeq" id="WP_045162761.1">
    <property type="nucleotide sequence ID" value="NZ_JYHV01000024.1"/>
</dbReference>
<evidence type="ECO:0000256" key="1">
    <source>
        <dbReference type="ARBA" id="ARBA00022801"/>
    </source>
</evidence>
<accession>A0A0D9AJU2</accession>
<dbReference type="GO" id="GO:0016787">
    <property type="term" value="F:hydrolase activity"/>
    <property type="evidence" value="ECO:0007669"/>
    <property type="project" value="UniProtKB-KW"/>
</dbReference>
<protein>
    <submittedName>
        <fullName evidence="3">Isochorismatase</fullName>
    </submittedName>
</protein>
<dbReference type="Gene3D" id="3.40.50.850">
    <property type="entry name" value="Isochorismatase-like"/>
    <property type="match status" value="1"/>
</dbReference>
<evidence type="ECO:0000259" key="2">
    <source>
        <dbReference type="Pfam" id="PF00857"/>
    </source>
</evidence>
<dbReference type="EMBL" id="JYHV01000024">
    <property type="protein sequence ID" value="KJH81012.1"/>
    <property type="molecule type" value="Genomic_DNA"/>
</dbReference>
<sequence>MEDAALLVIDQQKGIDHPKLGQRNNPHAEAVMLALLVHWQEHGRPVIHIRHRSSDPDSVFWPHQDGFEFKPAFQPGENETVIEKSTPCAFTRTDLEALLAQLGVSSIVITGVATNNSVEATARTAGCKGIDAYVVEDACFTFAKRDYRGQMRSAEAVHDMSLANLDGEYAKVVSSAKILSHRANTIEGGAP</sequence>
<evidence type="ECO:0000313" key="4">
    <source>
        <dbReference type="Proteomes" id="UP000032487"/>
    </source>
</evidence>
<dbReference type="InterPro" id="IPR036380">
    <property type="entry name" value="Isochorismatase-like_sf"/>
</dbReference>
<dbReference type="InterPro" id="IPR000868">
    <property type="entry name" value="Isochorismatase-like_dom"/>
</dbReference>
<dbReference type="Pfam" id="PF00857">
    <property type="entry name" value="Isochorismatase"/>
    <property type="match status" value="1"/>
</dbReference>
<gene>
    <name evidence="3" type="ORF">UF78_13655</name>
</gene>
<name>A0A0D9AJU2_STUST</name>
<dbReference type="SUPFAM" id="SSF52499">
    <property type="entry name" value="Isochorismatase-like hydrolases"/>
    <property type="match status" value="1"/>
</dbReference>
<evidence type="ECO:0000313" key="3">
    <source>
        <dbReference type="EMBL" id="KJH81012.1"/>
    </source>
</evidence>
<organism evidence="3 4">
    <name type="scientific">Stutzerimonas stutzeri</name>
    <name type="common">Pseudomonas stutzeri</name>
    <dbReference type="NCBI Taxonomy" id="316"/>
    <lineage>
        <taxon>Bacteria</taxon>
        <taxon>Pseudomonadati</taxon>
        <taxon>Pseudomonadota</taxon>
        <taxon>Gammaproteobacteria</taxon>
        <taxon>Pseudomonadales</taxon>
        <taxon>Pseudomonadaceae</taxon>
        <taxon>Stutzerimonas</taxon>
    </lineage>
</organism>
<dbReference type="PANTHER" id="PTHR43540:SF1">
    <property type="entry name" value="ISOCHORISMATASE HYDROLASE"/>
    <property type="match status" value="1"/>
</dbReference>
<dbReference type="OrthoDB" id="5360912at2"/>
<feature type="domain" description="Isochorismatase-like" evidence="2">
    <location>
        <begin position="4"/>
        <end position="155"/>
    </location>
</feature>
<dbReference type="CDD" id="cd01014">
    <property type="entry name" value="nicotinamidase_related"/>
    <property type="match status" value="1"/>
</dbReference>
<dbReference type="Proteomes" id="UP000032487">
    <property type="component" value="Unassembled WGS sequence"/>
</dbReference>
<dbReference type="PATRIC" id="fig|316.101.peg.1707"/>
<reference evidence="3 4" key="1">
    <citation type="submission" date="2015-02" db="EMBL/GenBank/DDBJ databases">
        <title>Draft genome sequence of Pseudomonas stutzeri NT0128 isolated from wheat (Triticum turgidum) rhizosphere.</title>
        <authorList>
            <person name="Tovi N."/>
            <person name="Frenk S."/>
            <person name="Hadar Y."/>
            <person name="Minz D."/>
        </authorList>
    </citation>
    <scope>NUCLEOTIDE SEQUENCE [LARGE SCALE GENOMIC DNA]</scope>
    <source>
        <strain evidence="3 4">NT0128</strain>
    </source>
</reference>
<dbReference type="AlphaFoldDB" id="A0A0D9AJU2"/>